<dbReference type="RefSeq" id="XP_022326951.1">
    <property type="nucleotide sequence ID" value="XM_022471243.1"/>
</dbReference>
<dbReference type="AlphaFoldDB" id="A0A8B8DIY4"/>
<keyword evidence="2" id="KW-0472">Membrane</keyword>
<feature type="chain" id="PRO_5034732360" evidence="3">
    <location>
        <begin position="17"/>
        <end position="286"/>
    </location>
</feature>
<feature type="region of interest" description="Disordered" evidence="1">
    <location>
        <begin position="254"/>
        <end position="286"/>
    </location>
</feature>
<accession>A0A8B8DIY4</accession>
<reference evidence="5" key="1">
    <citation type="submission" date="2025-08" db="UniProtKB">
        <authorList>
            <consortium name="RefSeq"/>
        </authorList>
    </citation>
    <scope>IDENTIFICATION</scope>
    <source>
        <tissue evidence="5">Whole sample</tissue>
    </source>
</reference>
<keyword evidence="4" id="KW-1185">Reference proteome</keyword>
<evidence type="ECO:0000313" key="4">
    <source>
        <dbReference type="Proteomes" id="UP000694844"/>
    </source>
</evidence>
<organism evidence="4 5">
    <name type="scientific">Crassostrea virginica</name>
    <name type="common">Eastern oyster</name>
    <dbReference type="NCBI Taxonomy" id="6565"/>
    <lineage>
        <taxon>Eukaryota</taxon>
        <taxon>Metazoa</taxon>
        <taxon>Spiralia</taxon>
        <taxon>Lophotrochozoa</taxon>
        <taxon>Mollusca</taxon>
        <taxon>Bivalvia</taxon>
        <taxon>Autobranchia</taxon>
        <taxon>Pteriomorphia</taxon>
        <taxon>Ostreida</taxon>
        <taxon>Ostreoidea</taxon>
        <taxon>Ostreidae</taxon>
        <taxon>Crassostrea</taxon>
    </lineage>
</organism>
<dbReference type="Proteomes" id="UP000694844">
    <property type="component" value="Chromosome 3"/>
</dbReference>
<dbReference type="KEGG" id="cvn:111126535"/>
<feature type="compositionally biased region" description="Basic and acidic residues" evidence="1">
    <location>
        <begin position="274"/>
        <end position="286"/>
    </location>
</feature>
<feature type="compositionally biased region" description="Polar residues" evidence="1">
    <location>
        <begin position="254"/>
        <end position="265"/>
    </location>
</feature>
<keyword evidence="2" id="KW-1133">Transmembrane helix</keyword>
<keyword evidence="3" id="KW-0732">Signal</keyword>
<evidence type="ECO:0000256" key="1">
    <source>
        <dbReference type="SAM" id="MobiDB-lite"/>
    </source>
</evidence>
<feature type="signal peptide" evidence="3">
    <location>
        <begin position="1"/>
        <end position="16"/>
    </location>
</feature>
<evidence type="ECO:0000256" key="2">
    <source>
        <dbReference type="SAM" id="Phobius"/>
    </source>
</evidence>
<gene>
    <name evidence="5" type="primary">LOC111126535</name>
</gene>
<sequence length="286" mass="31959">MTYFVVVISVLSAVAPKPVPSFARTTTLTLKENRCYGPFNTTPRENFVVTHVEDRKSSICKDMSFSGWDDIDKVKREVCVKVIEFQLDCSQTLEYRTGTNRGNPDKSYDCKRNADTIPVFCTYELLYIQISVELSSDEVRKNEVKYKVYSGAEKDDDEDFPVFAIIGPLIMLLVVVGALACAGYLRSKNAQLPAATGRAVYTPGQSLQVNVQNSYHPVDQNQPQGHPYQAQTYTQPSAPLAYPYPPGQEVYPPQTTANTHPQTFDSGPPPSYEEVTKRKLESTTCI</sequence>
<keyword evidence="2" id="KW-0812">Transmembrane</keyword>
<evidence type="ECO:0000313" key="5">
    <source>
        <dbReference type="RefSeq" id="XP_022326951.1"/>
    </source>
</evidence>
<proteinExistence type="predicted"/>
<feature type="transmembrane region" description="Helical" evidence="2">
    <location>
        <begin position="162"/>
        <end position="185"/>
    </location>
</feature>
<dbReference type="OrthoDB" id="6151339at2759"/>
<protein>
    <submittedName>
        <fullName evidence="5">Uncharacterized protein LOC111126535 isoform X1</fullName>
    </submittedName>
</protein>
<name>A0A8B8DIY4_CRAVI</name>
<dbReference type="GeneID" id="111126535"/>
<evidence type="ECO:0000256" key="3">
    <source>
        <dbReference type="SAM" id="SignalP"/>
    </source>
</evidence>